<evidence type="ECO:0000313" key="3">
    <source>
        <dbReference type="Proteomes" id="UP000236642"/>
    </source>
</evidence>
<evidence type="ECO:0000259" key="1">
    <source>
        <dbReference type="Pfam" id="PF10107"/>
    </source>
</evidence>
<dbReference type="Pfam" id="PF10107">
    <property type="entry name" value="Endonuc_Holl"/>
    <property type="match status" value="1"/>
</dbReference>
<feature type="domain" description="Holliday junction resolvase-related" evidence="1">
    <location>
        <begin position="26"/>
        <end position="178"/>
    </location>
</feature>
<dbReference type="AlphaFoldDB" id="A0A2H5Y380"/>
<organism evidence="2 3">
    <name type="scientific">Candidatus Thermoflexus japonica</name>
    <dbReference type="NCBI Taxonomy" id="2035417"/>
    <lineage>
        <taxon>Bacteria</taxon>
        <taxon>Bacillati</taxon>
        <taxon>Chloroflexota</taxon>
        <taxon>Thermoflexia</taxon>
        <taxon>Thermoflexales</taxon>
        <taxon>Thermoflexaceae</taxon>
        <taxon>Thermoflexus</taxon>
    </lineage>
</organism>
<comment type="caution">
    <text evidence="2">The sequence shown here is derived from an EMBL/GenBank/DDBJ whole genome shotgun (WGS) entry which is preliminary data.</text>
</comment>
<dbReference type="EMBL" id="BEHY01000002">
    <property type="protein sequence ID" value="GBD07893.1"/>
    <property type="molecule type" value="Genomic_DNA"/>
</dbReference>
<sequence length="238" mass="27886">MERAILYLVLFLLLIAFTLTLVAAAYFYARYHHLRGEVERLARDRAQTLFQQWRDQHEAEIRRIAREEAQAEFQKKEADLYAEFQKREEQIRNEAVERSRAVQRGQVMEHVFPFLMDLNPEDVRYLGSPVDWIVFRGLRNEEDEKVEILLVEAKTGRASLNDRQQRLRQAVQEGRVQVKWWTARLERVERGIEEVRPKKGRQGITFRVYVEEAGEERSLWLNAGGKSGLSGGKGDASL</sequence>
<accession>A0A2H5Y380</accession>
<dbReference type="InterPro" id="IPR019287">
    <property type="entry name" value="Hday_junct_resolvase-rel_dom"/>
</dbReference>
<evidence type="ECO:0000313" key="2">
    <source>
        <dbReference type="EMBL" id="GBD07893.1"/>
    </source>
</evidence>
<reference evidence="3" key="1">
    <citation type="submission" date="2017-09" db="EMBL/GenBank/DDBJ databases">
        <title>Metaegenomics of thermophilic ammonia-oxidizing enrichment culture.</title>
        <authorList>
            <person name="Kato S."/>
            <person name="Suzuki K."/>
        </authorList>
    </citation>
    <scope>NUCLEOTIDE SEQUENCE [LARGE SCALE GENOMIC DNA]</scope>
</reference>
<dbReference type="Proteomes" id="UP000236642">
    <property type="component" value="Unassembled WGS sequence"/>
</dbReference>
<proteinExistence type="predicted"/>
<name>A0A2H5Y380_9CHLR</name>
<gene>
    <name evidence="2" type="ORF">HRbin22_00119</name>
</gene>
<protein>
    <recommendedName>
        <fullName evidence="1">Holliday junction resolvase-related domain-containing protein</fullName>
    </recommendedName>
</protein>